<reference evidence="2 3" key="1">
    <citation type="submission" date="2017-04" db="EMBL/GenBank/DDBJ databases">
        <title>A new member of the family Flavobacteriaceae isolated from ascidians.</title>
        <authorList>
            <person name="Chen L."/>
        </authorList>
    </citation>
    <scope>NUCLEOTIDE SEQUENCE [LARGE SCALE GENOMIC DNA]</scope>
    <source>
        <strain evidence="2 3">HQA918</strain>
    </source>
</reference>
<evidence type="ECO:0000313" key="2">
    <source>
        <dbReference type="EMBL" id="PCE63934.1"/>
    </source>
</evidence>
<evidence type="ECO:0000313" key="3">
    <source>
        <dbReference type="Proteomes" id="UP000219559"/>
    </source>
</evidence>
<comment type="caution">
    <text evidence="2">The sequence shown here is derived from an EMBL/GenBank/DDBJ whole genome shotgun (WGS) entry which is preliminary data.</text>
</comment>
<feature type="transmembrane region" description="Helical" evidence="1">
    <location>
        <begin position="12"/>
        <end position="32"/>
    </location>
</feature>
<keyword evidence="1" id="KW-0812">Transmembrane</keyword>
<feature type="transmembrane region" description="Helical" evidence="1">
    <location>
        <begin position="114"/>
        <end position="138"/>
    </location>
</feature>
<proteinExistence type="predicted"/>
<name>A0A2A4G7K4_9FLAO</name>
<evidence type="ECO:0000256" key="1">
    <source>
        <dbReference type="SAM" id="Phobius"/>
    </source>
</evidence>
<protein>
    <submittedName>
        <fullName evidence="2">Uncharacterized protein</fullName>
    </submittedName>
</protein>
<keyword evidence="1" id="KW-1133">Transmembrane helix</keyword>
<accession>A0A2A4G7K4</accession>
<keyword evidence="3" id="KW-1185">Reference proteome</keyword>
<gene>
    <name evidence="2" type="ORF">B7P33_11815</name>
</gene>
<dbReference type="OrthoDB" id="1436004at2"/>
<dbReference type="Proteomes" id="UP000219559">
    <property type="component" value="Unassembled WGS sequence"/>
</dbReference>
<feature type="transmembrane region" description="Helical" evidence="1">
    <location>
        <begin position="80"/>
        <end position="102"/>
    </location>
</feature>
<keyword evidence="1" id="KW-0472">Membrane</keyword>
<dbReference type="EMBL" id="NBWU01000004">
    <property type="protein sequence ID" value="PCE63934.1"/>
    <property type="molecule type" value="Genomic_DNA"/>
</dbReference>
<sequence>MALFRILPWKALVVLSYLLLICLIVLNFYGLYSNRFYFFKFDNYILPLLAVVHFIYLFVIRFKIREMEYPDPQMRNLEYVLYIILSVYVFKAFDTLFTVLSYNDYDHHLIPETFLPIGITIFILYLVLMYVTFSLFLFRKEHIGAYDFESLNEKIDPWP</sequence>
<organism evidence="2 3">
    <name type="scientific">Sediminicola luteus</name>
    <dbReference type="NCBI Taxonomy" id="319238"/>
    <lineage>
        <taxon>Bacteria</taxon>
        <taxon>Pseudomonadati</taxon>
        <taxon>Bacteroidota</taxon>
        <taxon>Flavobacteriia</taxon>
        <taxon>Flavobacteriales</taxon>
        <taxon>Flavobacteriaceae</taxon>
        <taxon>Sediminicola</taxon>
    </lineage>
</organism>
<feature type="transmembrane region" description="Helical" evidence="1">
    <location>
        <begin position="44"/>
        <end position="60"/>
    </location>
</feature>
<dbReference type="AlphaFoldDB" id="A0A2A4G7K4"/>